<keyword evidence="2" id="KW-1185">Reference proteome</keyword>
<dbReference type="AlphaFoldDB" id="A0A6A6NN09"/>
<dbReference type="OrthoDB" id="3856898at2759"/>
<dbReference type="Proteomes" id="UP000799766">
    <property type="component" value="Unassembled WGS sequence"/>
</dbReference>
<evidence type="ECO:0000313" key="2">
    <source>
        <dbReference type="Proteomes" id="UP000799766"/>
    </source>
</evidence>
<accession>A0A6A6NN09</accession>
<organism evidence="1 2">
    <name type="scientific">Lineolata rhizophorae</name>
    <dbReference type="NCBI Taxonomy" id="578093"/>
    <lineage>
        <taxon>Eukaryota</taxon>
        <taxon>Fungi</taxon>
        <taxon>Dikarya</taxon>
        <taxon>Ascomycota</taxon>
        <taxon>Pezizomycotina</taxon>
        <taxon>Dothideomycetes</taxon>
        <taxon>Dothideomycetes incertae sedis</taxon>
        <taxon>Lineolatales</taxon>
        <taxon>Lineolataceae</taxon>
        <taxon>Lineolata</taxon>
    </lineage>
</organism>
<evidence type="ECO:0000313" key="1">
    <source>
        <dbReference type="EMBL" id="KAF2453112.1"/>
    </source>
</evidence>
<proteinExistence type="predicted"/>
<dbReference type="EMBL" id="MU001700">
    <property type="protein sequence ID" value="KAF2453112.1"/>
    <property type="molecule type" value="Genomic_DNA"/>
</dbReference>
<reference evidence="1" key="1">
    <citation type="journal article" date="2020" name="Stud. Mycol.">
        <title>101 Dothideomycetes genomes: a test case for predicting lifestyles and emergence of pathogens.</title>
        <authorList>
            <person name="Haridas S."/>
            <person name="Albert R."/>
            <person name="Binder M."/>
            <person name="Bloem J."/>
            <person name="Labutti K."/>
            <person name="Salamov A."/>
            <person name="Andreopoulos B."/>
            <person name="Baker S."/>
            <person name="Barry K."/>
            <person name="Bills G."/>
            <person name="Bluhm B."/>
            <person name="Cannon C."/>
            <person name="Castanera R."/>
            <person name="Culley D."/>
            <person name="Daum C."/>
            <person name="Ezra D."/>
            <person name="Gonzalez J."/>
            <person name="Henrissat B."/>
            <person name="Kuo A."/>
            <person name="Liang C."/>
            <person name="Lipzen A."/>
            <person name="Lutzoni F."/>
            <person name="Magnuson J."/>
            <person name="Mondo S."/>
            <person name="Nolan M."/>
            <person name="Ohm R."/>
            <person name="Pangilinan J."/>
            <person name="Park H.-J."/>
            <person name="Ramirez L."/>
            <person name="Alfaro M."/>
            <person name="Sun H."/>
            <person name="Tritt A."/>
            <person name="Yoshinaga Y."/>
            <person name="Zwiers L.-H."/>
            <person name="Turgeon B."/>
            <person name="Goodwin S."/>
            <person name="Spatafora J."/>
            <person name="Crous P."/>
            <person name="Grigoriev I."/>
        </authorList>
    </citation>
    <scope>NUCLEOTIDE SEQUENCE</scope>
    <source>
        <strain evidence="1">ATCC 16933</strain>
    </source>
</reference>
<name>A0A6A6NN09_9PEZI</name>
<protein>
    <submittedName>
        <fullName evidence="1">Uncharacterized protein</fullName>
    </submittedName>
</protein>
<sequence length="86" mass="9112">MADRNPQHTPDLNMVRDALRIAQIGAKPAAESTMQGLKNELKDTTETVHQSAGNVQQNINTGEEARVTAGEASEMGKVVVGIAGEI</sequence>
<gene>
    <name evidence="1" type="ORF">BDY21DRAFT_357323</name>
</gene>